<evidence type="ECO:0000256" key="2">
    <source>
        <dbReference type="ARBA" id="ARBA00022801"/>
    </source>
</evidence>
<organism evidence="6 7">
    <name type="scientific">Jaminaea rosea</name>
    <dbReference type="NCBI Taxonomy" id="1569628"/>
    <lineage>
        <taxon>Eukaryota</taxon>
        <taxon>Fungi</taxon>
        <taxon>Dikarya</taxon>
        <taxon>Basidiomycota</taxon>
        <taxon>Ustilaginomycotina</taxon>
        <taxon>Exobasidiomycetes</taxon>
        <taxon>Microstromatales</taxon>
        <taxon>Microstromatales incertae sedis</taxon>
        <taxon>Jaminaea</taxon>
    </lineage>
</organism>
<name>A0A316UWS6_9BASI</name>
<dbReference type="GO" id="GO:0004730">
    <property type="term" value="F:pseudouridylate synthase activity"/>
    <property type="evidence" value="ECO:0007669"/>
    <property type="project" value="InterPro"/>
</dbReference>
<reference evidence="6 7" key="1">
    <citation type="journal article" date="2018" name="Mol. Biol. Evol.">
        <title>Broad Genomic Sampling Reveals a Smut Pathogenic Ancestry of the Fungal Clade Ustilaginomycotina.</title>
        <authorList>
            <person name="Kijpornyongpan T."/>
            <person name="Mondo S.J."/>
            <person name="Barry K."/>
            <person name="Sandor L."/>
            <person name="Lee J."/>
            <person name="Lipzen A."/>
            <person name="Pangilinan J."/>
            <person name="LaButti K."/>
            <person name="Hainaut M."/>
            <person name="Henrissat B."/>
            <person name="Grigoriev I.V."/>
            <person name="Spatafora J.W."/>
            <person name="Aime M.C."/>
        </authorList>
    </citation>
    <scope>NUCLEOTIDE SEQUENCE [LARGE SCALE GENOMIC DNA]</scope>
    <source>
        <strain evidence="6 7">MCA 5214</strain>
    </source>
</reference>
<dbReference type="Pfam" id="PF04227">
    <property type="entry name" value="Indigoidine_A"/>
    <property type="match status" value="1"/>
</dbReference>
<dbReference type="EMBL" id="KZ819664">
    <property type="protein sequence ID" value="PWN29248.1"/>
    <property type="molecule type" value="Genomic_DNA"/>
</dbReference>
<keyword evidence="5" id="KW-0326">Glycosidase</keyword>
<dbReference type="SUPFAM" id="SSF110581">
    <property type="entry name" value="Indigoidine synthase A-like"/>
    <property type="match status" value="1"/>
</dbReference>
<dbReference type="InterPro" id="IPR007342">
    <property type="entry name" value="PsuG"/>
</dbReference>
<keyword evidence="1" id="KW-0479">Metal-binding</keyword>
<keyword evidence="2" id="KW-0378">Hydrolase</keyword>
<dbReference type="GO" id="GO:0046872">
    <property type="term" value="F:metal ion binding"/>
    <property type="evidence" value="ECO:0007669"/>
    <property type="project" value="UniProtKB-KW"/>
</dbReference>
<dbReference type="Proteomes" id="UP000245884">
    <property type="component" value="Unassembled WGS sequence"/>
</dbReference>
<evidence type="ECO:0000256" key="1">
    <source>
        <dbReference type="ARBA" id="ARBA00022723"/>
    </source>
</evidence>
<dbReference type="PANTHER" id="PTHR42909">
    <property type="entry name" value="ZGC:136858"/>
    <property type="match status" value="1"/>
</dbReference>
<dbReference type="GO" id="GO:0016798">
    <property type="term" value="F:hydrolase activity, acting on glycosyl bonds"/>
    <property type="evidence" value="ECO:0007669"/>
    <property type="project" value="UniProtKB-KW"/>
</dbReference>
<dbReference type="PANTHER" id="PTHR42909:SF1">
    <property type="entry name" value="CARBOHYDRATE KINASE PFKB DOMAIN-CONTAINING PROTEIN"/>
    <property type="match status" value="1"/>
</dbReference>
<gene>
    <name evidence="6" type="ORF">BDZ90DRAFT_217694</name>
</gene>
<protein>
    <submittedName>
        <fullName evidence="6">Indigoidine synthase A-like protein</fullName>
    </submittedName>
</protein>
<evidence type="ECO:0000313" key="6">
    <source>
        <dbReference type="EMBL" id="PWN29248.1"/>
    </source>
</evidence>
<proteinExistence type="inferred from homology"/>
<accession>A0A316UWS6</accession>
<dbReference type="InterPro" id="IPR022830">
    <property type="entry name" value="Indigdn_synthA-like"/>
</dbReference>
<keyword evidence="3" id="KW-0464">Manganese</keyword>
<keyword evidence="4" id="KW-0456">Lyase</keyword>
<dbReference type="Gene3D" id="3.40.1790.10">
    <property type="entry name" value="Indigoidine synthase domain"/>
    <property type="match status" value="1"/>
</dbReference>
<evidence type="ECO:0000313" key="7">
    <source>
        <dbReference type="Proteomes" id="UP000245884"/>
    </source>
</evidence>
<dbReference type="GO" id="GO:0005737">
    <property type="term" value="C:cytoplasm"/>
    <property type="evidence" value="ECO:0007669"/>
    <property type="project" value="TreeGrafter"/>
</dbReference>
<evidence type="ECO:0000256" key="4">
    <source>
        <dbReference type="ARBA" id="ARBA00023239"/>
    </source>
</evidence>
<keyword evidence="7" id="KW-1185">Reference proteome</keyword>
<dbReference type="GeneID" id="37026153"/>
<dbReference type="HAMAP" id="MF_01876">
    <property type="entry name" value="PsiMP_glycosidase"/>
    <property type="match status" value="1"/>
</dbReference>
<evidence type="ECO:0000256" key="3">
    <source>
        <dbReference type="ARBA" id="ARBA00023211"/>
    </source>
</evidence>
<sequence>MPSPSAIRRAANALTSLPRHFVLSEQVRHALSTNQPLVALESTIITHGLPASVNLRVAQRCESVIEAAGATPATIALLDGRVHVGLEARQLERLASTAEHKGERAVKTARRDLAGVLASKGIGGTTVSATAHLASMAGIEFFATGGIGGVHRGAERTFDISSDLTTLSTTPINLFCSGCKSILSLPLTLEYLETQNVPVYSFSSPRGEFPAFYTAKSGLYVSPVPGGAAEGAAQLIWNAKRVLREKAGALFAVPIPEEYEEEGKRLQEHVERAVRESVEQGVHQRGKEVTPWLLKRVGELSEGRSLESNEALVVNNSEVAARTAVEYWKLRGEKGVEKSVRV</sequence>
<dbReference type="OrthoDB" id="198885at2759"/>
<dbReference type="RefSeq" id="XP_025363860.1">
    <property type="nucleotide sequence ID" value="XM_025504330.1"/>
</dbReference>
<dbReference type="STRING" id="1569628.A0A316UWS6"/>
<evidence type="ECO:0000256" key="5">
    <source>
        <dbReference type="ARBA" id="ARBA00023295"/>
    </source>
</evidence>
<dbReference type="AlphaFoldDB" id="A0A316UWS6"/>